<reference evidence="2" key="1">
    <citation type="submission" date="2015-07" db="EMBL/GenBank/DDBJ databases">
        <title>Adaptation to a free-living lifestyle via gene acquisitions in the diplomonad Trepomonas sp. PC1.</title>
        <authorList>
            <person name="Xu F."/>
            <person name="Jerlstrom-Hultqvist J."/>
            <person name="Kolisko M."/>
            <person name="Simpson A.G.B."/>
            <person name="Roger A.J."/>
            <person name="Svard S.G."/>
            <person name="Andersson J.O."/>
        </authorList>
    </citation>
    <scope>NUCLEOTIDE SEQUENCE</scope>
    <source>
        <strain evidence="2">PC1</strain>
    </source>
</reference>
<name>A0A146KBQ9_9EUKA</name>
<feature type="non-terminal residue" evidence="2">
    <location>
        <position position="1"/>
    </location>
</feature>
<dbReference type="AlphaFoldDB" id="A0A146KBQ9"/>
<proteinExistence type="predicted"/>
<evidence type="ECO:0000313" key="2">
    <source>
        <dbReference type="EMBL" id="JAP94260.1"/>
    </source>
</evidence>
<dbReference type="EMBL" id="GDID01002346">
    <property type="protein sequence ID" value="JAP94260.1"/>
    <property type="molecule type" value="Transcribed_RNA"/>
</dbReference>
<dbReference type="GO" id="GO:0005544">
    <property type="term" value="F:calcium-dependent phospholipid binding"/>
    <property type="evidence" value="ECO:0007669"/>
    <property type="project" value="InterPro"/>
</dbReference>
<dbReference type="InterPro" id="IPR037104">
    <property type="entry name" value="Annexin_sf"/>
</dbReference>
<sequence length="208" mass="24050">LQKALQKKNYKHVTQLILLQNDFDSIQVSKAFQNLFQKTLISELSCLPGDTWANLVKQWFKQENVANIDVEKGIQMLQEAFQQNQINYDVIIRIITNCSHQSFNQMIQSDELDEIMKKLEQLNAKNKKALKLAIDCLKCQESGVVNVIRDAIIGIGTDNDMLINTSVLFYKEREQIKALYPKLESDIKGDTTGKYRETLVYLWGFNKK</sequence>
<accession>A0A146KBQ9</accession>
<dbReference type="SUPFAM" id="SSF47874">
    <property type="entry name" value="Annexin"/>
    <property type="match status" value="1"/>
</dbReference>
<organism evidence="2">
    <name type="scientific">Trepomonas sp. PC1</name>
    <dbReference type="NCBI Taxonomy" id="1076344"/>
    <lineage>
        <taxon>Eukaryota</taxon>
        <taxon>Metamonada</taxon>
        <taxon>Diplomonadida</taxon>
        <taxon>Hexamitidae</taxon>
        <taxon>Hexamitinae</taxon>
        <taxon>Trepomonas</taxon>
    </lineage>
</organism>
<dbReference type="Gene3D" id="1.10.220.10">
    <property type="entry name" value="Annexin"/>
    <property type="match status" value="1"/>
</dbReference>
<evidence type="ECO:0000256" key="1">
    <source>
        <dbReference type="SAM" id="Coils"/>
    </source>
</evidence>
<gene>
    <name evidence="2" type="ORF">TPC1_13160</name>
</gene>
<feature type="coiled-coil region" evidence="1">
    <location>
        <begin position="105"/>
        <end position="132"/>
    </location>
</feature>
<keyword evidence="1" id="KW-0175">Coiled coil</keyword>
<protein>
    <submittedName>
        <fullName evidence="2">Annexin 1</fullName>
    </submittedName>
</protein>
<dbReference type="GO" id="GO:0005509">
    <property type="term" value="F:calcium ion binding"/>
    <property type="evidence" value="ECO:0007669"/>
    <property type="project" value="InterPro"/>
</dbReference>